<protein>
    <recommendedName>
        <fullName evidence="5">Chromosome partitioning protein ParB</fullName>
    </recommendedName>
</protein>
<dbReference type="SUPFAM" id="SSF110849">
    <property type="entry name" value="ParB/Sulfiredoxin"/>
    <property type="match status" value="1"/>
</dbReference>
<dbReference type="Gene3D" id="3.90.1530.10">
    <property type="entry name" value="Conserved hypothetical protein from pyrococcus furiosus pfu- 392566-001, ParB domain"/>
    <property type="match status" value="1"/>
</dbReference>
<dbReference type="EMBL" id="LDPZ01000053">
    <property type="protein sequence ID" value="KTQ85792.1"/>
    <property type="molecule type" value="Genomic_DNA"/>
</dbReference>
<organism evidence="3 4">
    <name type="scientific">Aureimonas ureilytica</name>
    <dbReference type="NCBI Taxonomy" id="401562"/>
    <lineage>
        <taxon>Bacteria</taxon>
        <taxon>Pseudomonadati</taxon>
        <taxon>Pseudomonadota</taxon>
        <taxon>Alphaproteobacteria</taxon>
        <taxon>Hyphomicrobiales</taxon>
        <taxon>Aurantimonadaceae</taxon>
        <taxon>Aureimonas</taxon>
    </lineage>
</organism>
<evidence type="ECO:0000313" key="3">
    <source>
        <dbReference type="EMBL" id="KTQ85792.1"/>
    </source>
</evidence>
<dbReference type="Proteomes" id="UP000078272">
    <property type="component" value="Unassembled WGS sequence"/>
</dbReference>
<feature type="signal peptide" evidence="2">
    <location>
        <begin position="1"/>
        <end position="23"/>
    </location>
</feature>
<feature type="chain" id="PRO_5008041674" description="Chromosome partitioning protein ParB" evidence="2">
    <location>
        <begin position="24"/>
        <end position="245"/>
    </location>
</feature>
<evidence type="ECO:0000256" key="1">
    <source>
        <dbReference type="SAM" id="MobiDB-lite"/>
    </source>
</evidence>
<comment type="caution">
    <text evidence="3">The sequence shown here is derived from an EMBL/GenBank/DDBJ whole genome shotgun (WGS) entry which is preliminary data.</text>
</comment>
<dbReference type="PATRIC" id="fig|401562.3.peg.3890"/>
<dbReference type="AlphaFoldDB" id="A0A175R423"/>
<reference evidence="3 4" key="1">
    <citation type="journal article" date="2016" name="Front. Microbiol.">
        <title>Genomic Resource of Rice Seed Associated Bacteria.</title>
        <authorList>
            <person name="Midha S."/>
            <person name="Bansal K."/>
            <person name="Sharma S."/>
            <person name="Kumar N."/>
            <person name="Patil P.P."/>
            <person name="Chaudhry V."/>
            <person name="Patil P.B."/>
        </authorList>
    </citation>
    <scope>NUCLEOTIDE SEQUENCE [LARGE SCALE GENOMIC DNA]</scope>
    <source>
        <strain evidence="3 4">NS226</strain>
    </source>
</reference>
<proteinExistence type="predicted"/>
<dbReference type="CDD" id="cd16390">
    <property type="entry name" value="ParB_N_Srx_like"/>
    <property type="match status" value="1"/>
</dbReference>
<sequence length="245" mass="27035">MSRMKGMVVWGALLAGLASPARADEPPCSSRTAAGQTCACDVRALHPLQGAIGRDEVQHKAEKIRDKPNKARRELEDDPIKIVRGPGDEFYITDHHHGAAAMALAGQPIASCSIVPRPAFSTPEAFWRDLARDHLVWLEDQDGRAITPADLPTSLAEMPDDPYRSLAWRLRKEGGYCRAAMRQKEFAEFLWADWLRQQPSLPIEKVRRSSKAMVDEALALARSPAARALPGFVGDKPESFSCPDD</sequence>
<accession>A0A175R423</accession>
<keyword evidence="2" id="KW-0732">Signal</keyword>
<feature type="region of interest" description="Disordered" evidence="1">
    <location>
        <begin position="56"/>
        <end position="76"/>
    </location>
</feature>
<dbReference type="InterPro" id="IPR036086">
    <property type="entry name" value="ParB/Sulfiredoxin_sf"/>
</dbReference>
<dbReference type="InterPro" id="IPR014956">
    <property type="entry name" value="ParBc_2"/>
</dbReference>
<evidence type="ECO:0000313" key="4">
    <source>
        <dbReference type="Proteomes" id="UP000078272"/>
    </source>
</evidence>
<evidence type="ECO:0000256" key="2">
    <source>
        <dbReference type="SAM" id="SignalP"/>
    </source>
</evidence>
<dbReference type="Gene3D" id="1.10.8.10">
    <property type="entry name" value="DNA helicase RuvA subunit, C-terminal domain"/>
    <property type="match status" value="1"/>
</dbReference>
<evidence type="ECO:0008006" key="5">
    <source>
        <dbReference type="Google" id="ProtNLM"/>
    </source>
</evidence>
<name>A0A175R423_9HYPH</name>
<gene>
    <name evidence="3" type="ORF">NS226_18900</name>
</gene>
<dbReference type="Pfam" id="PF08857">
    <property type="entry name" value="ParBc_2"/>
    <property type="match status" value="1"/>
</dbReference>